<keyword evidence="3 9" id="KW-1134">Transmembrane beta strand</keyword>
<evidence type="ECO:0000256" key="3">
    <source>
        <dbReference type="ARBA" id="ARBA00022452"/>
    </source>
</evidence>
<evidence type="ECO:0000256" key="4">
    <source>
        <dbReference type="ARBA" id="ARBA00022692"/>
    </source>
</evidence>
<evidence type="ECO:0000313" key="12">
    <source>
        <dbReference type="Proteomes" id="UP000094893"/>
    </source>
</evidence>
<keyword evidence="4 9" id="KW-0812">Transmembrane</keyword>
<dbReference type="Gene3D" id="2.20.200.10">
    <property type="entry name" value="Outer membrane efflux proteins (OEP)"/>
    <property type="match status" value="1"/>
</dbReference>
<dbReference type="GO" id="GO:0015562">
    <property type="term" value="F:efflux transmembrane transporter activity"/>
    <property type="evidence" value="ECO:0007669"/>
    <property type="project" value="InterPro"/>
</dbReference>
<evidence type="ECO:0000256" key="1">
    <source>
        <dbReference type="ARBA" id="ARBA00004370"/>
    </source>
</evidence>
<feature type="signal peptide" evidence="9">
    <location>
        <begin position="1"/>
        <end position="18"/>
    </location>
</feature>
<dbReference type="STRING" id="930.GCA_002079865_03048"/>
<dbReference type="OrthoDB" id="9770517at2"/>
<gene>
    <name evidence="10" type="ORF">A6M23_19645</name>
    <name evidence="11" type="ORF">A6P07_05105</name>
</gene>
<dbReference type="RefSeq" id="WP_024894261.1">
    <property type="nucleotide sequence ID" value="NZ_LWRY01000290.1"/>
</dbReference>
<reference evidence="11 12" key="1">
    <citation type="journal article" date="2016" name="Int. J. Mol. Sci.">
        <title>Comparative genomics of the extreme acidophile Acidithiobacillus thiooxidans reveals intraspecific divergence and niche adaptation.</title>
        <authorList>
            <person name="Zhang X."/>
            <person name="Feng X."/>
            <person name="Tao J."/>
            <person name="Ma L."/>
            <person name="Xiao Y."/>
            <person name="Liang Y."/>
            <person name="Liu X."/>
            <person name="Yin H."/>
        </authorList>
    </citation>
    <scope>NUCLEOTIDE SEQUENCE [LARGE SCALE GENOMIC DNA]</scope>
    <source>
        <strain evidence="11 12">A02</strain>
        <strain evidence="10">DXS-W</strain>
    </source>
</reference>
<evidence type="ECO:0000256" key="7">
    <source>
        <dbReference type="ARBA" id="ARBA00023139"/>
    </source>
</evidence>
<evidence type="ECO:0000256" key="9">
    <source>
        <dbReference type="RuleBase" id="RU362097"/>
    </source>
</evidence>
<evidence type="ECO:0000256" key="6">
    <source>
        <dbReference type="ARBA" id="ARBA00023136"/>
    </source>
</evidence>
<evidence type="ECO:0000256" key="5">
    <source>
        <dbReference type="ARBA" id="ARBA00022729"/>
    </source>
</evidence>
<name>A0A1C2IFH1_ACITH</name>
<dbReference type="InterPro" id="IPR010131">
    <property type="entry name" value="MdtP/NodT-like"/>
</dbReference>
<feature type="chain" id="PRO_5010395014" evidence="9">
    <location>
        <begin position="19"/>
        <end position="477"/>
    </location>
</feature>
<dbReference type="Gene3D" id="1.20.1600.10">
    <property type="entry name" value="Outer membrane efflux proteins (OEP)"/>
    <property type="match status" value="1"/>
</dbReference>
<dbReference type="AlphaFoldDB" id="A0A1C2IFH1"/>
<dbReference type="Proteomes" id="UP000095008">
    <property type="component" value="Unassembled WGS sequence"/>
</dbReference>
<evidence type="ECO:0000256" key="8">
    <source>
        <dbReference type="ARBA" id="ARBA00023288"/>
    </source>
</evidence>
<keyword evidence="7 9" id="KW-0564">Palmitate</keyword>
<sequence length="477" mass="52956">MKKSIVLLLPLLQLAACARLPEHLPGAHLAHSPQIQRTLARADHHYGITAGPWPAQQWWKAAQLPALDHLIQVALRQNPSLQLASTRILAAKAMTAEQQAALLPQFSAGAALTQEYFSQNGLHLQANGKSFTYTAINPLELRYHLDLWGRDSDQVRAALGQVRVHQADYAEAKLQLEKQLAWHYFLLAGETRQLHLAERLENLQKSLLQLEKQRWQDGLNNARPVYAQTESYGSARQSVAQLRAAIVQQRYVLAALAGHGPDWGRNIGVEPLPDFSTINIPRKLPLRLISHRPDMVAARWEIEVAAQQVGAARAAFYPDVNIALFAGWNSIDLGDLFSPGNLAHAIGPVVSLPIFEGGKLRARLKAQNALYLAAQDHYRHTILSAVREIAGHLASWQKYRQQLQEQTRMTKAASQDSALTTAAFQSGTTNKISVYRSQIQEINLQNQQITLQIRNAQSWVLLNVALGGGYTAEKKPA</sequence>
<keyword evidence="13" id="KW-1185">Reference proteome</keyword>
<dbReference type="Proteomes" id="UP000094893">
    <property type="component" value="Unassembled WGS sequence"/>
</dbReference>
<comment type="caution">
    <text evidence="11">The sequence shown here is derived from an EMBL/GenBank/DDBJ whole genome shotgun (WGS) entry which is preliminary data.</text>
</comment>
<keyword evidence="8 9" id="KW-0449">Lipoprotein</keyword>
<dbReference type="GO" id="GO:0005886">
    <property type="term" value="C:plasma membrane"/>
    <property type="evidence" value="ECO:0007669"/>
    <property type="project" value="UniProtKB-SubCell"/>
</dbReference>
<evidence type="ECO:0000313" key="10">
    <source>
        <dbReference type="EMBL" id="OCX67956.1"/>
    </source>
</evidence>
<proteinExistence type="inferred from homology"/>
<evidence type="ECO:0000313" key="11">
    <source>
        <dbReference type="EMBL" id="OCX74710.1"/>
    </source>
</evidence>
<dbReference type="SUPFAM" id="SSF56954">
    <property type="entry name" value="Outer membrane efflux proteins (OEP)"/>
    <property type="match status" value="1"/>
</dbReference>
<accession>A0A1C2IFH1</accession>
<keyword evidence="6 9" id="KW-0472">Membrane</keyword>
<dbReference type="Pfam" id="PF02321">
    <property type="entry name" value="OEP"/>
    <property type="match status" value="2"/>
</dbReference>
<comment type="similarity">
    <text evidence="2 9">Belongs to the outer membrane factor (OMF) (TC 1.B.17) family.</text>
</comment>
<dbReference type="PANTHER" id="PTHR30203">
    <property type="entry name" value="OUTER MEMBRANE CATION EFFLUX PROTEIN"/>
    <property type="match status" value="1"/>
</dbReference>
<keyword evidence="5 9" id="KW-0732">Signal</keyword>
<organism evidence="11 12">
    <name type="scientific">Acidithiobacillus thiooxidans</name>
    <name type="common">Thiobacillus thiooxidans</name>
    <dbReference type="NCBI Taxonomy" id="930"/>
    <lineage>
        <taxon>Bacteria</taxon>
        <taxon>Pseudomonadati</taxon>
        <taxon>Pseudomonadota</taxon>
        <taxon>Acidithiobacillia</taxon>
        <taxon>Acidithiobacillales</taxon>
        <taxon>Acidithiobacillaceae</taxon>
        <taxon>Acidithiobacillus</taxon>
    </lineage>
</organism>
<comment type="subcellular location">
    <subcellularLocation>
        <location evidence="9">Cell membrane</location>
        <topology evidence="9">Lipid-anchor</topology>
    </subcellularLocation>
    <subcellularLocation>
        <location evidence="1">Membrane</location>
    </subcellularLocation>
</comment>
<dbReference type="PANTHER" id="PTHR30203:SF20">
    <property type="entry name" value="MULTIDRUG RESISTANCE OUTER MEMBRANE PROTEIN MDTP-RELATED"/>
    <property type="match status" value="1"/>
</dbReference>
<dbReference type="EMBL" id="LWSA01000062">
    <property type="protein sequence ID" value="OCX74710.1"/>
    <property type="molecule type" value="Genomic_DNA"/>
</dbReference>
<dbReference type="eggNOG" id="COG1538">
    <property type="taxonomic scope" value="Bacteria"/>
</dbReference>
<dbReference type="InterPro" id="IPR003423">
    <property type="entry name" value="OMP_efflux"/>
</dbReference>
<dbReference type="EMBL" id="LWRY01000290">
    <property type="protein sequence ID" value="OCX67956.1"/>
    <property type="molecule type" value="Genomic_DNA"/>
</dbReference>
<evidence type="ECO:0000256" key="2">
    <source>
        <dbReference type="ARBA" id="ARBA00007613"/>
    </source>
</evidence>
<protein>
    <submittedName>
        <fullName evidence="11">RND transporter</fullName>
    </submittedName>
</protein>
<dbReference type="NCBIfam" id="TIGR01845">
    <property type="entry name" value="outer_NodT"/>
    <property type="match status" value="1"/>
</dbReference>
<evidence type="ECO:0000313" key="13">
    <source>
        <dbReference type="Proteomes" id="UP000095008"/>
    </source>
</evidence>